<reference evidence="2 3" key="1">
    <citation type="submission" date="2019-06" db="EMBL/GenBank/DDBJ databases">
        <title>Whole genome shotgun sequence of Streptomyces spinoverrucosus NBRC 14228.</title>
        <authorList>
            <person name="Hosoyama A."/>
            <person name="Uohara A."/>
            <person name="Ohji S."/>
            <person name="Ichikawa N."/>
        </authorList>
    </citation>
    <scope>NUCLEOTIDE SEQUENCE [LARGE SCALE GENOMIC DNA]</scope>
    <source>
        <strain evidence="2 3">NBRC 14228</strain>
    </source>
</reference>
<sequence>MWWNFIGRTHDDIVRAREAWQSESDRFGRVEGYDGDRLPAPALPNATITPRRNPARPEKEPR</sequence>
<evidence type="ECO:0008006" key="4">
    <source>
        <dbReference type="Google" id="ProtNLM"/>
    </source>
</evidence>
<feature type="region of interest" description="Disordered" evidence="1">
    <location>
        <begin position="29"/>
        <end position="62"/>
    </location>
</feature>
<protein>
    <recommendedName>
        <fullName evidence="4">Pirin C-terminal domain-containing protein</fullName>
    </recommendedName>
</protein>
<organism evidence="2 3">
    <name type="scientific">Streptomyces spinoverrucosus</name>
    <dbReference type="NCBI Taxonomy" id="284043"/>
    <lineage>
        <taxon>Bacteria</taxon>
        <taxon>Bacillati</taxon>
        <taxon>Actinomycetota</taxon>
        <taxon>Actinomycetes</taxon>
        <taxon>Kitasatosporales</taxon>
        <taxon>Streptomycetaceae</taxon>
        <taxon>Streptomyces</taxon>
    </lineage>
</organism>
<accession>A0A4Y3VYG3</accession>
<gene>
    <name evidence="2" type="ORF">SSP24_83840</name>
</gene>
<proteinExistence type="predicted"/>
<dbReference type="EMBL" id="BJND01000148">
    <property type="protein sequence ID" value="GEC10729.1"/>
    <property type="molecule type" value="Genomic_DNA"/>
</dbReference>
<dbReference type="AlphaFoldDB" id="A0A4Y3VYG3"/>
<keyword evidence="3" id="KW-1185">Reference proteome</keyword>
<evidence type="ECO:0000313" key="2">
    <source>
        <dbReference type="EMBL" id="GEC10729.1"/>
    </source>
</evidence>
<dbReference type="Proteomes" id="UP000317881">
    <property type="component" value="Unassembled WGS sequence"/>
</dbReference>
<evidence type="ECO:0000313" key="3">
    <source>
        <dbReference type="Proteomes" id="UP000317881"/>
    </source>
</evidence>
<comment type="caution">
    <text evidence="2">The sequence shown here is derived from an EMBL/GenBank/DDBJ whole genome shotgun (WGS) entry which is preliminary data.</text>
</comment>
<evidence type="ECO:0000256" key="1">
    <source>
        <dbReference type="SAM" id="MobiDB-lite"/>
    </source>
</evidence>
<name>A0A4Y3VYG3_9ACTN</name>